<proteinExistence type="predicted"/>
<sequence length="157" mass="17966">MSILWGLPTILSHLPFSIPNKPPPSVPLGFHWVVLFCHFLTARQCFGTGRLLAHEWLQYRYGVFEEAGWVESPIHPAHYRASDGEWRPNACANVPLTPNPLCHPKNLSCPYKIEQEDSSELTKSFMAFPELPSVYFPLSFENRCWRTLGQKHDLGFA</sequence>
<gene>
    <name evidence="1" type="ORF">SK128_007996</name>
</gene>
<dbReference type="Proteomes" id="UP001381693">
    <property type="component" value="Unassembled WGS sequence"/>
</dbReference>
<evidence type="ECO:0000313" key="2">
    <source>
        <dbReference type="Proteomes" id="UP001381693"/>
    </source>
</evidence>
<keyword evidence="2" id="KW-1185">Reference proteome</keyword>
<dbReference type="EMBL" id="JAXCGZ010019307">
    <property type="protein sequence ID" value="KAK7066241.1"/>
    <property type="molecule type" value="Genomic_DNA"/>
</dbReference>
<accession>A0AAN8WHQ0</accession>
<comment type="caution">
    <text evidence="1">The sequence shown here is derived from an EMBL/GenBank/DDBJ whole genome shotgun (WGS) entry which is preliminary data.</text>
</comment>
<dbReference type="AlphaFoldDB" id="A0AAN8WHQ0"/>
<organism evidence="1 2">
    <name type="scientific">Halocaridina rubra</name>
    <name type="common">Hawaiian red shrimp</name>
    <dbReference type="NCBI Taxonomy" id="373956"/>
    <lineage>
        <taxon>Eukaryota</taxon>
        <taxon>Metazoa</taxon>
        <taxon>Ecdysozoa</taxon>
        <taxon>Arthropoda</taxon>
        <taxon>Crustacea</taxon>
        <taxon>Multicrustacea</taxon>
        <taxon>Malacostraca</taxon>
        <taxon>Eumalacostraca</taxon>
        <taxon>Eucarida</taxon>
        <taxon>Decapoda</taxon>
        <taxon>Pleocyemata</taxon>
        <taxon>Caridea</taxon>
        <taxon>Atyoidea</taxon>
        <taxon>Atyidae</taxon>
        <taxon>Halocaridina</taxon>
    </lineage>
</organism>
<name>A0AAN8WHQ0_HALRR</name>
<evidence type="ECO:0000313" key="1">
    <source>
        <dbReference type="EMBL" id="KAK7066241.1"/>
    </source>
</evidence>
<protein>
    <submittedName>
        <fullName evidence="1">Uncharacterized protein</fullName>
    </submittedName>
</protein>
<reference evidence="1 2" key="1">
    <citation type="submission" date="2023-11" db="EMBL/GenBank/DDBJ databases">
        <title>Halocaridina rubra genome assembly.</title>
        <authorList>
            <person name="Smith C."/>
        </authorList>
    </citation>
    <scope>NUCLEOTIDE SEQUENCE [LARGE SCALE GENOMIC DNA]</scope>
    <source>
        <strain evidence="1">EP-1</strain>
        <tissue evidence="1">Whole</tissue>
    </source>
</reference>